<dbReference type="InterPro" id="IPR000719">
    <property type="entry name" value="Prot_kinase_dom"/>
</dbReference>
<dbReference type="EMBL" id="KB456262">
    <property type="protein sequence ID" value="EMF14054.1"/>
    <property type="molecule type" value="Genomic_DNA"/>
</dbReference>
<feature type="compositionally biased region" description="Polar residues" evidence="7">
    <location>
        <begin position="68"/>
        <end position="89"/>
    </location>
</feature>
<feature type="domain" description="Protein kinase" evidence="8">
    <location>
        <begin position="222"/>
        <end position="522"/>
    </location>
</feature>
<dbReference type="AlphaFoldDB" id="M3D857"/>
<dbReference type="SUPFAM" id="SSF56112">
    <property type="entry name" value="Protein kinase-like (PK-like)"/>
    <property type="match status" value="1"/>
</dbReference>
<dbReference type="Gene3D" id="1.10.510.10">
    <property type="entry name" value="Transferase(Phosphotransferase) domain 1"/>
    <property type="match status" value="1"/>
</dbReference>
<dbReference type="STRING" id="692275.M3D857"/>
<feature type="compositionally biased region" description="Polar residues" evidence="7">
    <location>
        <begin position="1023"/>
        <end position="1047"/>
    </location>
</feature>
<feature type="binding site" evidence="6">
    <location>
        <position position="255"/>
    </location>
    <ligand>
        <name>ATP</name>
        <dbReference type="ChEBI" id="CHEBI:30616"/>
    </ligand>
</feature>
<dbReference type="OMA" id="HGRIQQP"/>
<evidence type="ECO:0000313" key="10">
    <source>
        <dbReference type="Proteomes" id="UP000016931"/>
    </source>
</evidence>
<reference evidence="9 10" key="1">
    <citation type="journal article" date="2012" name="PLoS Pathog.">
        <title>Diverse lifestyles and strategies of plant pathogenesis encoded in the genomes of eighteen Dothideomycetes fungi.</title>
        <authorList>
            <person name="Ohm R.A."/>
            <person name="Feau N."/>
            <person name="Henrissat B."/>
            <person name="Schoch C.L."/>
            <person name="Horwitz B.A."/>
            <person name="Barry K.W."/>
            <person name="Condon B.J."/>
            <person name="Copeland A.C."/>
            <person name="Dhillon B."/>
            <person name="Glaser F."/>
            <person name="Hesse C.N."/>
            <person name="Kosti I."/>
            <person name="LaButti K."/>
            <person name="Lindquist E.A."/>
            <person name="Lucas S."/>
            <person name="Salamov A.A."/>
            <person name="Bradshaw R.E."/>
            <person name="Ciuffetti L."/>
            <person name="Hamelin R.C."/>
            <person name="Kema G.H.J."/>
            <person name="Lawrence C."/>
            <person name="Scott J.A."/>
            <person name="Spatafora J.W."/>
            <person name="Turgeon B.G."/>
            <person name="de Wit P.J.G.M."/>
            <person name="Zhong S."/>
            <person name="Goodwin S.B."/>
            <person name="Grigoriev I.V."/>
        </authorList>
    </citation>
    <scope>NUCLEOTIDE SEQUENCE [LARGE SCALE GENOMIC DNA]</scope>
    <source>
        <strain evidence="9 10">SO2202</strain>
    </source>
</reference>
<evidence type="ECO:0000256" key="3">
    <source>
        <dbReference type="ARBA" id="ARBA00022741"/>
    </source>
</evidence>
<dbReference type="PROSITE" id="PS50011">
    <property type="entry name" value="PROTEIN_KINASE_DOM"/>
    <property type="match status" value="1"/>
</dbReference>
<dbReference type="HOGENOM" id="CLU_003954_1_1_1"/>
<evidence type="ECO:0000313" key="9">
    <source>
        <dbReference type="EMBL" id="EMF14054.1"/>
    </source>
</evidence>
<dbReference type="PANTHER" id="PTHR24346:SF110">
    <property type="entry name" value="NON-SPECIFIC SERINE_THREONINE PROTEIN KINASE"/>
    <property type="match status" value="1"/>
</dbReference>
<feature type="compositionally biased region" description="Polar residues" evidence="7">
    <location>
        <begin position="963"/>
        <end position="973"/>
    </location>
</feature>
<dbReference type="GO" id="GO:0035556">
    <property type="term" value="P:intracellular signal transduction"/>
    <property type="evidence" value="ECO:0007669"/>
    <property type="project" value="TreeGrafter"/>
</dbReference>
<keyword evidence="1" id="KW-0723">Serine/threonine-protein kinase</keyword>
<protein>
    <submittedName>
        <fullName evidence="9">Pkinase-domain-containing protein</fullName>
    </submittedName>
</protein>
<organism evidence="9 10">
    <name type="scientific">Sphaerulina musiva (strain SO2202)</name>
    <name type="common">Poplar stem canker fungus</name>
    <name type="synonym">Septoria musiva</name>
    <dbReference type="NCBI Taxonomy" id="692275"/>
    <lineage>
        <taxon>Eukaryota</taxon>
        <taxon>Fungi</taxon>
        <taxon>Dikarya</taxon>
        <taxon>Ascomycota</taxon>
        <taxon>Pezizomycotina</taxon>
        <taxon>Dothideomycetes</taxon>
        <taxon>Dothideomycetidae</taxon>
        <taxon>Mycosphaerellales</taxon>
        <taxon>Mycosphaerellaceae</taxon>
        <taxon>Sphaerulina</taxon>
    </lineage>
</organism>
<keyword evidence="10" id="KW-1185">Reference proteome</keyword>
<evidence type="ECO:0000256" key="6">
    <source>
        <dbReference type="PROSITE-ProRule" id="PRU10141"/>
    </source>
</evidence>
<dbReference type="Pfam" id="PF00069">
    <property type="entry name" value="Pkinase"/>
    <property type="match status" value="1"/>
</dbReference>
<feature type="compositionally biased region" description="Polar residues" evidence="7">
    <location>
        <begin position="707"/>
        <end position="716"/>
    </location>
</feature>
<dbReference type="GO" id="GO:0005737">
    <property type="term" value="C:cytoplasm"/>
    <property type="evidence" value="ECO:0007669"/>
    <property type="project" value="TreeGrafter"/>
</dbReference>
<dbReference type="PROSITE" id="PS00108">
    <property type="entry name" value="PROTEIN_KINASE_ST"/>
    <property type="match status" value="1"/>
</dbReference>
<keyword evidence="2" id="KW-0808">Transferase</keyword>
<evidence type="ECO:0000256" key="7">
    <source>
        <dbReference type="SAM" id="MobiDB-lite"/>
    </source>
</evidence>
<evidence type="ECO:0000259" key="8">
    <source>
        <dbReference type="PROSITE" id="PS50011"/>
    </source>
</evidence>
<feature type="compositionally biased region" description="Polar residues" evidence="7">
    <location>
        <begin position="45"/>
        <end position="58"/>
    </location>
</feature>
<feature type="region of interest" description="Disordered" evidence="7">
    <location>
        <begin position="1"/>
        <end position="183"/>
    </location>
</feature>
<evidence type="ECO:0000256" key="1">
    <source>
        <dbReference type="ARBA" id="ARBA00022527"/>
    </source>
</evidence>
<dbReference type="Proteomes" id="UP000016931">
    <property type="component" value="Unassembled WGS sequence"/>
</dbReference>
<keyword evidence="3 6" id="KW-0547">Nucleotide-binding</keyword>
<dbReference type="SMART" id="SM00220">
    <property type="entry name" value="S_TKc"/>
    <property type="match status" value="1"/>
</dbReference>
<feature type="compositionally biased region" description="Basic and acidic residues" evidence="7">
    <location>
        <begin position="1048"/>
        <end position="1071"/>
    </location>
</feature>
<keyword evidence="4 9" id="KW-0418">Kinase</keyword>
<evidence type="ECO:0000256" key="4">
    <source>
        <dbReference type="ARBA" id="ARBA00022777"/>
    </source>
</evidence>
<accession>M3D857</accession>
<feature type="compositionally biased region" description="Basic and acidic residues" evidence="7">
    <location>
        <begin position="990"/>
        <end position="1007"/>
    </location>
</feature>
<dbReference type="PANTHER" id="PTHR24346">
    <property type="entry name" value="MAP/MICROTUBULE AFFINITY-REGULATING KINASE"/>
    <property type="match status" value="1"/>
</dbReference>
<feature type="compositionally biased region" description="Basic and acidic residues" evidence="7">
    <location>
        <begin position="91"/>
        <end position="103"/>
    </location>
</feature>
<feature type="compositionally biased region" description="Polar residues" evidence="7">
    <location>
        <begin position="119"/>
        <end position="139"/>
    </location>
</feature>
<name>M3D857_SPHMS</name>
<dbReference type="GO" id="GO:0005524">
    <property type="term" value="F:ATP binding"/>
    <property type="evidence" value="ECO:0007669"/>
    <property type="project" value="UniProtKB-UniRule"/>
</dbReference>
<dbReference type="FunFam" id="3.30.200.20:FF:000003">
    <property type="entry name" value="Non-specific serine/threonine protein kinase"/>
    <property type="match status" value="1"/>
</dbReference>
<dbReference type="InterPro" id="IPR008271">
    <property type="entry name" value="Ser/Thr_kinase_AS"/>
</dbReference>
<dbReference type="InterPro" id="IPR011009">
    <property type="entry name" value="Kinase-like_dom_sf"/>
</dbReference>
<feature type="compositionally biased region" description="Polar residues" evidence="7">
    <location>
        <begin position="730"/>
        <end position="740"/>
    </location>
</feature>
<keyword evidence="5 6" id="KW-0067">ATP-binding</keyword>
<dbReference type="GeneID" id="27901718"/>
<sequence>MSAAVQQQSERFASPTAQLSTSPQPASRRAGQSNNASFPNPPPTQQGTMSTSTYQQFYPETGAPLTTRPISQQTPTHASKTQSAHNYGSGSDRDHQGSDSERRRTQRASQQPQEPPGSGRSQRTTRNAPAPSRSQTSMGQLPVGADLPRENSAVINRIVVDDPQTDRAREEARKAEALPNNPVSQMAGLSLEAAEPASVPRSRQEHLKHASSNRKEVKFGDYILGQTIGEGEFGKVKMGWKKDSTVQVAIKLIRKESLAGNNTRLPKIYREISILRELQHPNIVRLHEFVETERHMGIILEYASGGELFDYILNHRYLKDPAARRLFAQLVSGVGYLHKKGIVHRDLKLENLLLDRNKHIIITDFGFANTFDPADELSEDAEGRISDKDYIKRHGFDKVIPWQDGREGGHRRGDLMQTSCGSPCYAAPELVVSDGLYTGRKVDVWSCGVILYAMLAGYLPFDDDPANPEGDNINLLYKYIVSTPLTFPEYVTPHARDLLRRILVPDPRRRADLFEVARHSWLSEYTHVVGFIGSKVKSEGGFVDATEEDSQLGRSASVREPSSRPIAERASSSLAPRHAGAAGMGGDDASDIRKQQRDAKRRTVQVEYVAPQGATARGEASPESVSRRPLPITAVAGPGKTRARTDAQGPVEVAPQRIDTTMQPPPSRSGRDQGRVVSSDQNGGYAASAANAIPRPNTSGTLGGTSRLPSRGNSYSQPAAAQPTNTTATGSFSQPKSSSGYIIAGAGPVASDPGEMDVDGRPQSARTPSGGRQQPPQRPYTDGKPSGHRRSSTLGSLADKVLNRSTSKRQSQPQPQQQDTGNGAHSSEKRNRKYPPVSMKNAMPYGGSDTTPRPSTDSRRPSFSIGRKPSKDGSVTGRRSSRRFSWLPGSLSMNNFAGKKAEGYDSGGDDGYQPVQSQQPGRGRPENHGIPFGHGATDSPQATQDSIPLYQDEDRDKYRERASGSNAPSSQFNKALPPSPAPFPPVTRKQYRDDGYGGNRLETEPPERFYTPDLGVSDAPSAEQYNISSNGEWQPASQSQLSQVSPESTRRRDESLRPAQRRFADGYEHGHGGSSSATRKVMDFFRRRGRERET</sequence>
<feature type="compositionally biased region" description="Basic and acidic residues" evidence="7">
    <location>
        <begin position="1080"/>
        <end position="1094"/>
    </location>
</feature>
<proteinExistence type="predicted"/>
<feature type="compositionally biased region" description="Low complexity" evidence="7">
    <location>
        <begin position="717"/>
        <end position="729"/>
    </location>
</feature>
<gene>
    <name evidence="9" type="ORF">SEPMUDRAFT_147895</name>
</gene>
<feature type="compositionally biased region" description="Basic and acidic residues" evidence="7">
    <location>
        <begin position="164"/>
        <end position="176"/>
    </location>
</feature>
<evidence type="ECO:0000256" key="2">
    <source>
        <dbReference type="ARBA" id="ARBA00022679"/>
    </source>
</evidence>
<dbReference type="OrthoDB" id="193931at2759"/>
<dbReference type="eggNOG" id="KOG0583">
    <property type="taxonomic scope" value="Eukaryota"/>
</dbReference>
<dbReference type="GO" id="GO:0004674">
    <property type="term" value="F:protein serine/threonine kinase activity"/>
    <property type="evidence" value="ECO:0007669"/>
    <property type="project" value="UniProtKB-KW"/>
</dbReference>
<dbReference type="PROSITE" id="PS00107">
    <property type="entry name" value="PROTEIN_KINASE_ATP"/>
    <property type="match status" value="1"/>
</dbReference>
<dbReference type="RefSeq" id="XP_016762175.1">
    <property type="nucleotide sequence ID" value="XM_016904581.1"/>
</dbReference>
<evidence type="ECO:0000256" key="5">
    <source>
        <dbReference type="ARBA" id="ARBA00022840"/>
    </source>
</evidence>
<dbReference type="InterPro" id="IPR017441">
    <property type="entry name" value="Protein_kinase_ATP_BS"/>
</dbReference>
<feature type="compositionally biased region" description="Basic and acidic residues" evidence="7">
    <location>
        <begin position="952"/>
        <end position="962"/>
    </location>
</feature>
<feature type="region of interest" description="Disordered" evidence="7">
    <location>
        <begin position="545"/>
        <end position="1094"/>
    </location>
</feature>
<feature type="compositionally biased region" description="Polar residues" evidence="7">
    <location>
        <begin position="1"/>
        <end position="38"/>
    </location>
</feature>